<organism evidence="1 2">
    <name type="scientific">Kutzneria viridogrisea</name>
    <dbReference type="NCBI Taxonomy" id="47990"/>
    <lineage>
        <taxon>Bacteria</taxon>
        <taxon>Bacillati</taxon>
        <taxon>Actinomycetota</taxon>
        <taxon>Actinomycetes</taxon>
        <taxon>Pseudonocardiales</taxon>
        <taxon>Pseudonocardiaceae</taxon>
        <taxon>Kutzneria</taxon>
    </lineage>
</organism>
<dbReference type="EMBL" id="JACJID010000003">
    <property type="protein sequence ID" value="MBA8927708.1"/>
    <property type="molecule type" value="Genomic_DNA"/>
</dbReference>
<comment type="caution">
    <text evidence="1">The sequence shown here is derived from an EMBL/GenBank/DDBJ whole genome shotgun (WGS) entry which is preliminary data.</text>
</comment>
<evidence type="ECO:0000313" key="1">
    <source>
        <dbReference type="EMBL" id="MBA8927708.1"/>
    </source>
</evidence>
<protein>
    <submittedName>
        <fullName evidence="1">Uncharacterized protein</fullName>
    </submittedName>
</protein>
<evidence type="ECO:0000313" key="2">
    <source>
        <dbReference type="Proteomes" id="UP000517916"/>
    </source>
</evidence>
<reference evidence="1 2" key="1">
    <citation type="submission" date="2020-08" db="EMBL/GenBank/DDBJ databases">
        <title>Genomic Encyclopedia of Archaeal and Bacterial Type Strains, Phase II (KMG-II): from individual species to whole genera.</title>
        <authorList>
            <person name="Goeker M."/>
        </authorList>
    </citation>
    <scope>NUCLEOTIDE SEQUENCE [LARGE SCALE GENOMIC DNA]</scope>
    <source>
        <strain evidence="1 2">DSM 43850</strain>
    </source>
</reference>
<dbReference type="Proteomes" id="UP000517916">
    <property type="component" value="Unassembled WGS sequence"/>
</dbReference>
<dbReference type="RefSeq" id="WP_182838452.1">
    <property type="nucleotide sequence ID" value="NZ_BAAABQ010000025.1"/>
</dbReference>
<keyword evidence="2" id="KW-1185">Reference proteome</keyword>
<name>A0ABR6BLF6_9PSEU</name>
<accession>A0ABR6BLF6</accession>
<gene>
    <name evidence="1" type="ORF">BC739_004914</name>
</gene>
<sequence>MAIGFGNQRAVQRYAAFVGAMDMLGEAFRTVDRVIDRVDDSVGEGGYTLPTQDELRALRTTAFDALDALRAKGKKHEADLVSRPWAV</sequence>
<proteinExistence type="predicted"/>